<protein>
    <recommendedName>
        <fullName evidence="2">PPM-type phosphatase domain-containing protein</fullName>
    </recommendedName>
</protein>
<reference evidence="3" key="1">
    <citation type="submission" date="2020-09" db="EMBL/GenBank/DDBJ databases">
        <title>Comparative genome analyses of four rice-infecting Rhizoctonia solani isolates reveal extensive enrichment of homogalacturonan modification genes.</title>
        <authorList>
            <person name="Lee D.-Y."/>
            <person name="Jeon J."/>
            <person name="Kim K.-T."/>
            <person name="Cheong K."/>
            <person name="Song H."/>
            <person name="Choi G."/>
            <person name="Ko J."/>
            <person name="Opiyo S.O."/>
            <person name="Zuo S."/>
            <person name="Madhav S."/>
            <person name="Lee Y.-H."/>
            <person name="Wang G.-L."/>
        </authorList>
    </citation>
    <scope>NUCLEOTIDE SEQUENCE</scope>
    <source>
        <strain evidence="3">AG1-IA YN-7</strain>
    </source>
</reference>
<sequence length="836" mass="92031">MSNTINLYPLSNFTFSTKEAQPEEDPSVSARLQRLQNNYEDFGMRRTVEGILVVHDHGHPHILMLQIANAFFKLPGDYLKPGEDETEGLKARLDERLAPLPGSAQHLGQDGDWEIGDCLAQWWRPNFETFMVPGRKNIPPRLIYDDRLVERVPLGSTSDQGEISPSAAPIPPCWVKRGPLYLFLLPFPFMSPNLVHVCDPISLPRAWPGAEQTSHHGWTSGSSGSSWSCAGLEPEMQMQMELEMELEMSRRRDSPRMCCAVLRGMCFELVRFDKLYREIGSHRGREAQLGSIGWLGPGYPLRLNCIAQDEIARILYPSLDLSLVLFPCYLPPHPNLSYRTTLSVQHGLFLDLKYGPQLSAIPHLLSRELGTGWMMMNQHIKTAVVKRARSLYTASALPQTYLPNIMFDYSHSPRPSPRKVPYQQPTGQSQQSEQPSGSPATTLPAPYYTSQTAWIGNASQTPTYSIPPPLWLCPPLDAACFPLALGIDVGPGPWDLIRVGREPVVRKEPEVDVVPWTFECGAYGIPKKPLGKRKSESEDLHMAVQVGEDSYFVRPDALGVADGVGGWAHHHLRADSARFARMLMHNCANEIANPRRPQDAYPSPPLTPRSPSTDNDISHLASVLESVSLEPEISPRDVLHLAYERTVATFRATGIAGSSTALVAILRDGELSVAHLGDCMLAVVRDGKFVLRSEDMQHSFNFPYQLGPHSSTTPRADAQLIKSKVVPGDIVILASDGLGDNLWDEEVLSEVSRFQLSQILSGDQDVNPQVLGEALARRAKKAAQGKADVPFGARARAAGVSFGGGKMDDISVVVAIVRGPTLAAPSTPPIPTPAHS</sequence>
<dbReference type="Proteomes" id="UP000650582">
    <property type="component" value="Unassembled WGS sequence"/>
</dbReference>
<dbReference type="GO" id="GO:0004722">
    <property type="term" value="F:protein serine/threonine phosphatase activity"/>
    <property type="evidence" value="ECO:0007669"/>
    <property type="project" value="TreeGrafter"/>
</dbReference>
<dbReference type="Gene3D" id="3.90.79.10">
    <property type="entry name" value="Nucleoside Triphosphate Pyrophosphohydrolase"/>
    <property type="match status" value="1"/>
</dbReference>
<evidence type="ECO:0000259" key="2">
    <source>
        <dbReference type="PROSITE" id="PS51746"/>
    </source>
</evidence>
<dbReference type="PANTHER" id="PTHR12320:SF84">
    <property type="entry name" value="PROTEIN PHOSPHATASE"/>
    <property type="match status" value="1"/>
</dbReference>
<accession>A0A8H7LHR7</accession>
<name>A0A8H7LHR7_9AGAM</name>
<dbReference type="GO" id="GO:0031124">
    <property type="term" value="P:mRNA 3'-end processing"/>
    <property type="evidence" value="ECO:0007669"/>
    <property type="project" value="InterPro"/>
</dbReference>
<comment type="caution">
    <text evidence="3">The sequence shown here is derived from an EMBL/GenBank/DDBJ whole genome shotgun (WGS) entry which is preliminary data.</text>
</comment>
<gene>
    <name evidence="3" type="ORF">RHS04_07104</name>
</gene>
<dbReference type="InterPro" id="IPR016706">
    <property type="entry name" value="Cleav_polyA_spec_factor_su5"/>
</dbReference>
<dbReference type="PROSITE" id="PS51746">
    <property type="entry name" value="PPM_2"/>
    <property type="match status" value="1"/>
</dbReference>
<dbReference type="AlphaFoldDB" id="A0A8H7LHR7"/>
<feature type="compositionally biased region" description="Low complexity" evidence="1">
    <location>
        <begin position="421"/>
        <end position="439"/>
    </location>
</feature>
<dbReference type="PANTHER" id="PTHR12320">
    <property type="entry name" value="PROTEIN PHOSPHATASE 2C"/>
    <property type="match status" value="1"/>
</dbReference>
<dbReference type="GO" id="GO:0003729">
    <property type="term" value="F:mRNA binding"/>
    <property type="evidence" value="ECO:0007669"/>
    <property type="project" value="InterPro"/>
</dbReference>
<dbReference type="GO" id="GO:0005849">
    <property type="term" value="C:mRNA cleavage factor complex"/>
    <property type="evidence" value="ECO:0007669"/>
    <property type="project" value="InterPro"/>
</dbReference>
<dbReference type="InterPro" id="IPR036457">
    <property type="entry name" value="PPM-type-like_dom_sf"/>
</dbReference>
<dbReference type="Gene3D" id="3.60.40.10">
    <property type="entry name" value="PPM-type phosphatase domain"/>
    <property type="match status" value="1"/>
</dbReference>
<dbReference type="Pfam" id="PF13672">
    <property type="entry name" value="PP2C_2"/>
    <property type="match status" value="1"/>
</dbReference>
<evidence type="ECO:0000256" key="1">
    <source>
        <dbReference type="SAM" id="MobiDB-lite"/>
    </source>
</evidence>
<dbReference type="EMBL" id="JACYCC010000130">
    <property type="protein sequence ID" value="KAF8674669.1"/>
    <property type="molecule type" value="Genomic_DNA"/>
</dbReference>
<organism evidence="3 4">
    <name type="scientific">Rhizoctonia solani</name>
    <dbReference type="NCBI Taxonomy" id="456999"/>
    <lineage>
        <taxon>Eukaryota</taxon>
        <taxon>Fungi</taxon>
        <taxon>Dikarya</taxon>
        <taxon>Basidiomycota</taxon>
        <taxon>Agaricomycotina</taxon>
        <taxon>Agaricomycetes</taxon>
        <taxon>Cantharellales</taxon>
        <taxon>Ceratobasidiaceae</taxon>
        <taxon>Rhizoctonia</taxon>
    </lineage>
</organism>
<dbReference type="SUPFAM" id="SSF81606">
    <property type="entry name" value="PP2C-like"/>
    <property type="match status" value="1"/>
</dbReference>
<dbReference type="InterPro" id="IPR001932">
    <property type="entry name" value="PPM-type_phosphatase-like_dom"/>
</dbReference>
<feature type="domain" description="PPM-type phosphatase" evidence="2">
    <location>
        <begin position="522"/>
        <end position="817"/>
    </location>
</feature>
<dbReference type="SMART" id="SM00331">
    <property type="entry name" value="PP2C_SIG"/>
    <property type="match status" value="1"/>
</dbReference>
<feature type="region of interest" description="Disordered" evidence="1">
    <location>
        <begin position="413"/>
        <end position="443"/>
    </location>
</feature>
<dbReference type="SMART" id="SM00332">
    <property type="entry name" value="PP2Cc"/>
    <property type="match status" value="1"/>
</dbReference>
<feature type="region of interest" description="Disordered" evidence="1">
    <location>
        <begin position="593"/>
        <end position="615"/>
    </location>
</feature>
<dbReference type="Pfam" id="PF13869">
    <property type="entry name" value="NUDIX_2"/>
    <property type="match status" value="1"/>
</dbReference>
<evidence type="ECO:0000313" key="4">
    <source>
        <dbReference type="Proteomes" id="UP000650582"/>
    </source>
</evidence>
<proteinExistence type="predicted"/>
<evidence type="ECO:0000313" key="3">
    <source>
        <dbReference type="EMBL" id="KAF8674669.1"/>
    </source>
</evidence>
<dbReference type="InterPro" id="IPR039123">
    <property type="entry name" value="PPTC7"/>
</dbReference>